<dbReference type="KEGG" id="vg:77924931"/>
<evidence type="ECO:0000313" key="2">
    <source>
        <dbReference type="Proteomes" id="UP000268902"/>
    </source>
</evidence>
<organism evidence="1 2">
    <name type="scientific">Arthrobacter phage Adaia</name>
    <dbReference type="NCBI Taxonomy" id="2419945"/>
    <lineage>
        <taxon>Viruses</taxon>
        <taxon>Duplodnaviria</taxon>
        <taxon>Heunggongvirae</taxon>
        <taxon>Uroviricota</taxon>
        <taxon>Caudoviricetes</taxon>
        <taxon>Adaiavirus</taxon>
        <taxon>Adaiavirus adaia</taxon>
    </lineage>
</organism>
<accession>A0A3G2KCS2</accession>
<gene>
    <name evidence="1" type="primary">27</name>
    <name evidence="1" type="ORF">PBI_ADAIA_27</name>
</gene>
<dbReference type="RefSeq" id="YP_010649383.1">
    <property type="nucleotide sequence ID" value="NC_070766.1"/>
</dbReference>
<keyword evidence="2" id="KW-1185">Reference proteome</keyword>
<evidence type="ECO:0000313" key="1">
    <source>
        <dbReference type="EMBL" id="AYN56814.1"/>
    </source>
</evidence>
<protein>
    <submittedName>
        <fullName evidence="1">Uncharacterized protein</fullName>
    </submittedName>
</protein>
<dbReference type="GeneID" id="77924931"/>
<reference evidence="1 2" key="1">
    <citation type="submission" date="2018-09" db="EMBL/GenBank/DDBJ databases">
        <authorList>
            <person name="Fryberger R.B."/>
            <person name="Stoner T.H."/>
            <person name="Garlena R.A."/>
            <person name="Russell D.A."/>
            <person name="Pope W.H."/>
            <person name="Jacobs-Sera D."/>
            <person name="Hatfull G.F."/>
        </authorList>
    </citation>
    <scope>NUCLEOTIDE SEQUENCE [LARGE SCALE GENOMIC DNA]</scope>
</reference>
<dbReference type="Proteomes" id="UP000268902">
    <property type="component" value="Segment"/>
</dbReference>
<sequence length="112" mass="12221">MQQEKIQRATDMDMQGASDMSKQTLFNDTLEELIDACADYRESEQPDSGQGSWGRAMLYNQVLVQVRRVSDLVAGGALETDGGVPTDDTGGCTCKVGAPVLCQHQIPWLRGQ</sequence>
<name>A0A3G2KCS2_9CAUD</name>
<dbReference type="EMBL" id="MH834594">
    <property type="protein sequence ID" value="AYN56814.1"/>
    <property type="molecule type" value="Genomic_DNA"/>
</dbReference>
<proteinExistence type="predicted"/>